<feature type="compositionally biased region" description="Basic and acidic residues" evidence="1">
    <location>
        <begin position="69"/>
        <end position="78"/>
    </location>
</feature>
<dbReference type="PANTHER" id="PTHR35509:SF1">
    <property type="entry name" value="DOMAIN PROTEIN, PUTATIVE (DUF1995)-RELATED"/>
    <property type="match status" value="1"/>
</dbReference>
<dbReference type="Proteomes" id="UP001165065">
    <property type="component" value="Unassembled WGS sequence"/>
</dbReference>
<dbReference type="InterPro" id="IPR053021">
    <property type="entry name" value="Chloroplast_ADK"/>
</dbReference>
<keyword evidence="4" id="KW-1185">Reference proteome</keyword>
<proteinExistence type="predicted"/>
<dbReference type="Pfam" id="PF09353">
    <property type="entry name" value="DUF1995"/>
    <property type="match status" value="1"/>
</dbReference>
<accession>A0A9W7GBR6</accession>
<dbReference type="AlphaFoldDB" id="A0A9W7GBR6"/>
<reference evidence="4" key="1">
    <citation type="journal article" date="2023" name="Commun. Biol.">
        <title>Genome analysis of Parmales, the sister group of diatoms, reveals the evolutionary specialization of diatoms from phago-mixotrophs to photoautotrophs.</title>
        <authorList>
            <person name="Ban H."/>
            <person name="Sato S."/>
            <person name="Yoshikawa S."/>
            <person name="Yamada K."/>
            <person name="Nakamura Y."/>
            <person name="Ichinomiya M."/>
            <person name="Sato N."/>
            <person name="Blanc-Mathieu R."/>
            <person name="Endo H."/>
            <person name="Kuwata A."/>
            <person name="Ogata H."/>
        </authorList>
    </citation>
    <scope>NUCLEOTIDE SEQUENCE [LARGE SCALE GENOMIC DNA]</scope>
</reference>
<feature type="region of interest" description="Disordered" evidence="1">
    <location>
        <begin position="69"/>
        <end position="88"/>
    </location>
</feature>
<comment type="caution">
    <text evidence="3">The sequence shown here is derived from an EMBL/GenBank/DDBJ whole genome shotgun (WGS) entry which is preliminary data.</text>
</comment>
<dbReference type="PANTHER" id="PTHR35509">
    <property type="entry name" value="DOMAIN PROTEIN, PUTATIVE (DUF1995)-RELATED"/>
    <property type="match status" value="1"/>
</dbReference>
<gene>
    <name evidence="3" type="ORF">TrCOL_g10217</name>
</gene>
<protein>
    <recommendedName>
        <fullName evidence="2">DUF1995 domain-containing protein</fullName>
    </recommendedName>
</protein>
<evidence type="ECO:0000259" key="2">
    <source>
        <dbReference type="Pfam" id="PF09353"/>
    </source>
</evidence>
<organism evidence="3 4">
    <name type="scientific">Triparma columacea</name>
    <dbReference type="NCBI Taxonomy" id="722753"/>
    <lineage>
        <taxon>Eukaryota</taxon>
        <taxon>Sar</taxon>
        <taxon>Stramenopiles</taxon>
        <taxon>Ochrophyta</taxon>
        <taxon>Bolidophyceae</taxon>
        <taxon>Parmales</taxon>
        <taxon>Triparmaceae</taxon>
        <taxon>Triparma</taxon>
    </lineage>
</organism>
<sequence length="318" mass="35308">MYAVDASNLPDTLSDSASRASASCLRLFETGVDVARVDWYTNVFDETYTNLKNTDEFMQEFVTAIWNTRDGEGGKEGEAEGEGGEGEGDGYRGVRLYYPDAGSAALTNNKWPWVEGGGTVPRVGVGDVMRKPGDDGDCSEIGVFVCMKAQEKEQVELYLDKYRESGKKVRGVLRGGGRKFHGFYDRPITLSQPQPAYSFFRILIHQRKKKAILINPNLIDMGVTGLGLSGRMYTERVMAPVRQAYYLKTYPTSAVVFEQGSGYSLWREAEVEGGYELVDTTIQQWTDDEVETELEGEEQGSGNVFEGIGKFIEGMMSL</sequence>
<evidence type="ECO:0000313" key="4">
    <source>
        <dbReference type="Proteomes" id="UP001165065"/>
    </source>
</evidence>
<dbReference type="EMBL" id="BRYA01001280">
    <property type="protein sequence ID" value="GMI41266.1"/>
    <property type="molecule type" value="Genomic_DNA"/>
</dbReference>
<feature type="domain" description="DUF1995" evidence="2">
    <location>
        <begin position="208"/>
        <end position="291"/>
    </location>
</feature>
<evidence type="ECO:0000313" key="3">
    <source>
        <dbReference type="EMBL" id="GMI41266.1"/>
    </source>
</evidence>
<feature type="compositionally biased region" description="Acidic residues" evidence="1">
    <location>
        <begin position="79"/>
        <end position="88"/>
    </location>
</feature>
<dbReference type="OrthoDB" id="5696at2759"/>
<dbReference type="InterPro" id="IPR018962">
    <property type="entry name" value="DUF1995"/>
</dbReference>
<name>A0A9W7GBR6_9STRA</name>
<evidence type="ECO:0000256" key="1">
    <source>
        <dbReference type="SAM" id="MobiDB-lite"/>
    </source>
</evidence>